<dbReference type="PANTHER" id="PTHR12338">
    <property type="entry name" value="AUTOTRANSPORTER"/>
    <property type="match status" value="1"/>
</dbReference>
<feature type="region of interest" description="Disordered" evidence="1">
    <location>
        <begin position="1"/>
        <end position="36"/>
    </location>
</feature>
<feature type="compositionally biased region" description="Low complexity" evidence="1">
    <location>
        <begin position="5429"/>
        <end position="5446"/>
    </location>
</feature>
<dbReference type="Gene3D" id="2.160.20.10">
    <property type="entry name" value="Single-stranded right-handed beta-helix, Pectin lyase-like"/>
    <property type="match status" value="1"/>
</dbReference>
<dbReference type="Proteomes" id="UP000233597">
    <property type="component" value="Unassembled WGS sequence"/>
</dbReference>
<dbReference type="PANTHER" id="PTHR12338:SF5">
    <property type="entry name" value="ANTIGEN 43-RELATED"/>
    <property type="match status" value="1"/>
</dbReference>
<dbReference type="EMBL" id="NWTK01000020">
    <property type="protein sequence ID" value="PKR49010.1"/>
    <property type="molecule type" value="Genomic_DNA"/>
</dbReference>
<accession>A0A2N3KER1</accession>
<dbReference type="OrthoDB" id="1776524at2"/>
<proteinExistence type="predicted"/>
<feature type="compositionally biased region" description="Polar residues" evidence="1">
    <location>
        <begin position="1"/>
        <end position="11"/>
    </location>
</feature>
<dbReference type="NCBIfam" id="TIGR01901">
    <property type="entry name" value="adhes_NPXG"/>
    <property type="match status" value="1"/>
</dbReference>
<dbReference type="InterPro" id="IPR008638">
    <property type="entry name" value="FhaB/CdiA-like_TPS"/>
</dbReference>
<evidence type="ECO:0000313" key="3">
    <source>
        <dbReference type="EMBL" id="PKR49010.1"/>
    </source>
</evidence>
<comment type="caution">
    <text evidence="3">The sequence shown here is derived from an EMBL/GenBank/DDBJ whole genome shotgun (WGS) entry which is preliminary data.</text>
</comment>
<organism evidence="3 4">
    <name type="scientific">Thalassospira marina</name>
    <dbReference type="NCBI Taxonomy" id="2048283"/>
    <lineage>
        <taxon>Bacteria</taxon>
        <taxon>Pseudomonadati</taxon>
        <taxon>Pseudomonadota</taxon>
        <taxon>Alphaproteobacteria</taxon>
        <taxon>Rhodospirillales</taxon>
        <taxon>Thalassospiraceae</taxon>
        <taxon>Thalassospira</taxon>
    </lineage>
</organism>
<feature type="domain" description="Filamentous haemagglutinin FhaB/tRNA nuclease CdiA-like TPS" evidence="2">
    <location>
        <begin position="69"/>
        <end position="182"/>
    </location>
</feature>
<dbReference type="SMART" id="SM00912">
    <property type="entry name" value="Haemagg_act"/>
    <property type="match status" value="1"/>
</dbReference>
<feature type="compositionally biased region" description="Polar residues" evidence="1">
    <location>
        <begin position="5454"/>
        <end position="5467"/>
    </location>
</feature>
<sequence>MSKNSFTNPSRRPSKTAAKRAALSHPQAGEALAPARKRQAKGLTPFNILAGATALGSFFYATAHPAQAQSALPQGGTVVGGNVTIGQSSPDTMNVVQGSNSAIVNWQSFNVGSGNTVNFQQPSSSSVILNRVVGNDPSAIFGTITANGTVMLVNPNGVVFGPGSRVDVGGLVATTANIRDADFMNGNYNFDIASADPSASIINAGNISIRDAGLAALVAPNVQNSGVINARLGKVSLGGAKTFALDFHGDGLLSFGVGADVDTAPVGQDGTQVASLVSNSGSIIADGGVVAISARAVKDVIDNVINTQGVIQANSVSSSNGRIILSGGDNGTVVAGGSIKATGNDAGETGGSIVATGDKIAVSAGAEIDASGKAGGGLVAIGSEGDGANGRGTGAWSNEVSIAKTASLKADAIDNGNGGNVTVLSENLTDFGGSISAKGGAEGGNGGFAEVSSHKGVKLTGSVDLTALNGDTGTFLLDPDSLTIVAGSGGSLDGNAGDGSVAGSDANSGANTISADVLEGIAGTSNIILEATGLITVDTSLSLQTASGHSFTLKSTGLGGITFTDATDTIATNGGDIVLQATSPGASITNIANLSANGGTVLIQAARDIELAGNISTGAGTGAVFLNSVAGSIYNKAGLQAAPTVTTKDLTVSTGTGNIGAAGNAIVTSVTGLTIEAGGSFAIDNSDSALTSLNLSMDHLLSTNTQTYALTAADLTFEMTDTADAYVLTSLVSTNTDVTFTGEKGLNIGQISVGTGDVTLTVNSGAIYGAAASGNHIVADNLTISTRDGVTGNDANRSLRTDISSLNATTESGGLYISNTDTNNSGLTVTRFEAAGGNEVTQHGVLGSLLYTSRNLTVGDVTVASGKLYVEAGFSIADEGDDATSISAQTVELKAGTTIGNSSRDLQVDSKTLNVSAFLDIYLDVIPTSGTVTLQNLSSASGKIDLTTHTDTTITSASTSGSNNIDIAMRSDETSSSPDRLNISSLTAGSSGDVTLTLTNGYVTASQLTADDLIVSATVSPNGNGSTNSLTTSVNTVDIKTLGKSGSLVVSNNKALLVKNIEADENTSSVNVTASSGDLTIGTIDTSASVDLAANSGNILAQDANNNVHGTSLSLVAANNIGGSGEELKTYVTSLTVRNSADIYIQNIDSTLTSLSITNYHDQGQQNDTNVVQLTSDHLDFNVTDSGSAVSLNRVIGGNLETFNYKSDSSLVIGQIGTNSATVTLTAQGSISDDNNANTRLMTSGSLTLDAGEAIGASDDFLEVSATTLKIKAGSNVFLRDIADLASLDLNISHADSQHLNAYGIEANGFEFSLTDDLTNGYTLSNLYDNSTLNFTFTTDADLTVGSIDLSDTGSLTLNVGGDLLDDGNAETDLIAKSISLNADKGIGSADDAVSVMASTLSGDADNGLVNIIAKAPIGSGNTNSLFTVSSLQATKGTSLTLNQGDLLLTGQIYGGSGQNINVTVDDGSVLGGSNGQIYGGSGSTVKVKASGDIGVSEDGNYYDTISISGSNVDIQSTNGNILTSGSVSSDTTLTMQAGGSSASYTQTYGNLQVGNITVGNGAGTLNLKANSGAIYNGIQGVLTASKLTLDASASLVAQKTTAADLTLKSGGFIELDSSAIITDLTIVAEDPGAITISNSQLSFQYTNDADTNTFQIGSLSNGGSDLNFSLSLNSNISVGTINVQNGSVALSSNGSITDDGDHLFTAIIAKSVSLATGGNNDIGAADSFIDLLTSDLTVTSGGNIYVASGLNLTRLDVISTNSANNSDTVYSFGSAPVTITDGDTALTAEVLNTGYTLIDFSLTSAKNIIAKDITASGTVSLETTSSGVNSNISNFDANTVITASNVELKTNASNKTYGQIGANDSALKLGTGNLSITSKGSFYVDNTSHSLSSLTLDLAHVNGQTSTTQTYSLTHDNNVGLTLTDSGSQVALSLTSSSAIDFALSMDRQLSLGTVDAGTSSTGSVSLTTTGQASGTGEHGSIVRSSGTITGGTVVLNSYESVTANTNTQNLSIDSSFNVNVSNSTTLNSLKLDVDRNNVDTGYSSSNITYTISSTGLTFSNVINYGSGSEGFKLGSISQSGLDLEITANKTITVESVNVGSGNLTLTSSSSIESRSGSSVITAGDLTLNAQNVGRYSSSDYFYVDVDRLSGTVESSARISDNGGLTVDGFSATSSSGSIDLQVTQGDLATEAGKSISAHSVGLVVNDGNIGVNNNLLSTDAKLLTVQGRGSMYLKNASDLYDFNLTANHLSSTNSYNIQADDLAFTLTDVGSSMIIQNLVDDTGLDFTFSTDRALQLGVMNVGKAGTLDIKTTATNSDLTIDSLNSRSDLTARSITLRATGSIADSSHHLQTNAKELTLFTGGNVFIDNSLDLASLSITSSQGTGGTAPFYEITAAALTFNVTDDGTTNLTEITDTSGLELSFDTVRGQKVGSINTTLTGSVNLESNNSILGIDGNNHITTGEMIFTNENSGNLGESGTYINLTAATLSTSTIGDIYINNDRLMSKLSLSTQNNATGTYSIIDSANNPGGGHAVVSGSATAQDGVTYDSIADNTGLSVQLSTDDDLTIKDVDLNGVGIFDAYNSSGNIIGDSDSNTTINAATVNIYSSSGTVGTVANTLQIKGGELTVDANGDIDLTLSGRTDVKSLTIRNGAAKIHNETGDIALGTVNLYGHEFYLDNQGGSILSGTLNDAGTVSLIANGSIGNVSAISINASGDNTTTLAEITATTNSRGATGTVNISESYGLNITQVTAASDVTITAGTGQYNTNDITVHSISAGTGTVTISSAYGDVFGAGSNLVTAGKLAISATRGNIGASGAAINTSASALELSSPRNIYVSSTSDLSSLSIDRRNDITNSYDSNGTVSISATGLTWTVTDASNLTTLTNITDLTGLDLTYKSLETISIGTIDVGAGSVNLSALYSSNVPNDTTAANIISINNNSTLKAGSLTLTASNSNSSIGTSSQALKTNVDSLVANSGTGGINVNNAKSMELDGISTSGDLAITIASGDLVIDTLSYGSDKNLSLTASNGSIFTAVGKTLSLASGDISLSASNGIGSATSRLQLSGSGAGLFSANVTGNGDIYLNAQNGMTNQLSAHTTNGAVDIVSNGNIRLTDIGVGQDAVGNNIIVTAKSGNITIGGETGSTGVVAGANYGKVNLTAQNGAIYAGNADSALGAFEVRLTGANGVGAQNNAIAASGQRVLVSATNQNAGVYLRSSLDGTFSSVSTNGGVISIAGTNGASILVANAISAAGTYNHAGDIIISTSGEGGNVIVGNLNAKGSAADGKITLTSNDGSVLDDNITETRITGSQLEVNSATGVGSSQNYLQTTVTEITGTTTTGDVFIDDNNANGVSLGKSGTALRLANGSLTVTTSNKVTLQNIKAETDGNNVTVTAAEGDVSLVSVMAGATSFTPQTQPVSSAVTLKATNGSIVNGGSEANPTLIAGQLSLEAKNDIGAFSWVPGQSANIDALQVIVGGLDATTHTDGSVISVFNQGTGAITLGDNIHADGSVSVAIGSKGNVTWGSFNSNTIDKLYLTSEDTLTLGENVQAGSIYLSGKNDIVSASNETPRTLKIEATTSNGIELHSGSAGGTTTIDSTASAIRAEITENGGALVVNNTGALSSINLSAYNDVTLNSNVAVSGGTITTNGTGHTARITAETGDITVGTVNTGAQGTIELVSTAGSIGIIENQSSMVAQVLSLTSATGIGSADQDFHTSIETLNATVTGTGNIYVSYDANRTTGTLNASDGDVFVTGLGNLNVDLTKITLSDGHKVVASAGSNVLDATGNYDAQSKNVSFDLTGSDVRVGGIKTDGTLTTTGNTRLSGDLSTGGIKVTGNIVVGTNNISYNTVNGGNIDISGNVSGYDSENDFSLTMNAGAGDITIGGAVINFISDLSLTGANISLGSASTSGKQNYTGKTTLNGTYSADGEFRVTGATLIAGTTLVSTTTSDSDAFFTGTVDSVAGENHQLTVNAGDGTIKFNGAIGSADALQSLFLQNTSEGYVSFATGSNITVKNTLSSTGDVRFGSDAFTLKALDGNGGGSVQFMNGVSADNAQVSIDAGSKVQIDGTYTDSGNASSLALSAGDVVVHDVNTSAAQTYKATTTRILGDLTAGSILVDGNAVFAPEIQPFGLPDTETTTFDTSVAGGNITFKGTISGGGDIIVMKAGDGLVVIDGAVSNTDALDIEAADISLHDVTSTNAQAYKGDTTLNGTYQSGGEFKVTGATLLDGETSVTTTNSNVTFGGAIDGGHGQSVALSVNSGFGAMVFDGAVGANTMLQSLTLASSGNPDSELAQASDGQITFGANTSVRVWGNVTQNGSRLIQLPGSIESTNGSVSISGAATLATGSSSITANDDNGGGSVEFFSTVTGNGTQLTVSASKSVTFDGAYTDTVNGSTLSVTAPDLTIHSVTTRGAQTYTGATRVLGDLTAGSIRIEGTATLAPEIIPFAPEQNETTTFDTSAANGNIVLTSTLNGGSDDVVMKAGTGNVSIAGDTTNTHSLTITGTNIAVAAVTTTAGQSYTGATTVNGDLMGSSIAVTGNTLLAAATVNMTTTDDGAVTLDGNVSGTDAQNGNKLVVKAGGGNVQVGNATTNIAEVDLTGANITVQNVTSSGQQLYAGRTTLKGNLNGELVTVTGNAVLDAATVSITSTNGNVTISGTVEGADANNGNSITANAGTGNVSFASATTNIANVALTGANITVGDVTSSGSQIYTGAVNLNGVYVSGGEFKVTGAALLNSNSNTTINTSSNNSNVTFGGTIDSANNRGLEITSGSGSINFSGAIGGTNILQFLTLNSSASQQNLPTDGQIVFDTNANVKVVDDFKQTGSGRISLPSSIDSMYGNVDISGAATLKAGATSIKALNENEGARVRFMSTITGNNTQLKVESSGSIEFYDDYSDTGAASSVELIAPQMTVSAVSTKGAQSYTGQTTRITGDLTAGSILVDGNAILAAQLQLFSLPQTETTTFDTSAANGAITIKGTLDGGTDNVVMKAGSGAVAIDDAVSNSTSLTITGGTIALHDVTTSGDQSYTGTTTLDGTYQAGHDFTIDGLTRIADDTEINTESGTLLLKGTVNSVTHADLTLNTGNTKTVFDFALGNTSALGKLTINAGENGVTQFARTASISVLDGLIYTGGIELLLPANITSTNGPITLGKLKLVEDTDPLDEIAVKPQSISGVIATLPTGTVTIRSGDDITIAGLIGKSTDLVMTAGTGDIRIGSKEGTTDQKINVKSLNVAVAGTANLYGTIGGISGFDASYEIGPLKLAPYFINDAYWRARDLPPAATKTTPLPKPPSTPQVDALFNLTTTTTGVTPNVITAFAAPTVLTVGTTPVSISTTVSPNVINTTSTVSGGGRVTINSGPATGTPVIIGNGNGSTAIVGGAAGVSAGAGSTVPAGGGVGAGIGGGVSAGPGASGGLGSTGTTGGNGGAAPATGGSSDTGSNSNGGNQPGVVDGQSSDSGLIQSNDQ</sequence>
<dbReference type="RefSeq" id="WP_133125883.1">
    <property type="nucleotide sequence ID" value="NZ_NWTK01000020.1"/>
</dbReference>
<dbReference type="InterPro" id="IPR050909">
    <property type="entry name" value="Bact_Autotransporter_VF"/>
</dbReference>
<feature type="compositionally biased region" description="Gly residues" evidence="1">
    <location>
        <begin position="5413"/>
        <end position="5428"/>
    </location>
</feature>
<feature type="region of interest" description="Disordered" evidence="1">
    <location>
        <begin position="5413"/>
        <end position="5467"/>
    </location>
</feature>
<dbReference type="InterPro" id="IPR011050">
    <property type="entry name" value="Pectin_lyase_fold/virulence"/>
</dbReference>
<feature type="region of interest" description="Disordered" evidence="1">
    <location>
        <begin position="955"/>
        <end position="979"/>
    </location>
</feature>
<name>A0A2N3KER1_9PROT</name>
<evidence type="ECO:0000259" key="2">
    <source>
        <dbReference type="SMART" id="SM00912"/>
    </source>
</evidence>
<reference evidence="3 4" key="1">
    <citation type="submission" date="2017-09" db="EMBL/GenBank/DDBJ databases">
        <title>Biodiversity and function of Thalassospira species in the particle-attached aromatic-hydrocarbon-degrading consortia from the surface seawater of the South China Sea.</title>
        <authorList>
            <person name="Dong C."/>
            <person name="Liu R."/>
            <person name="Shao Z."/>
        </authorList>
    </citation>
    <scope>NUCLEOTIDE SEQUENCE [LARGE SCALE GENOMIC DNA]</scope>
    <source>
        <strain evidence="3 4">CSC1P2</strain>
    </source>
</reference>
<evidence type="ECO:0000256" key="1">
    <source>
        <dbReference type="SAM" id="MobiDB-lite"/>
    </source>
</evidence>
<dbReference type="SUPFAM" id="SSF51126">
    <property type="entry name" value="Pectin lyase-like"/>
    <property type="match status" value="1"/>
</dbReference>
<evidence type="ECO:0000313" key="4">
    <source>
        <dbReference type="Proteomes" id="UP000233597"/>
    </source>
</evidence>
<dbReference type="InterPro" id="IPR012334">
    <property type="entry name" value="Pectin_lyas_fold"/>
</dbReference>
<gene>
    <name evidence="3" type="ORF">COO20_22875</name>
</gene>
<protein>
    <recommendedName>
        <fullName evidence="2">Filamentous haemagglutinin FhaB/tRNA nuclease CdiA-like TPS domain-containing protein</fullName>
    </recommendedName>
</protein>